<keyword evidence="4" id="KW-0843">Virulence</keyword>
<keyword evidence="5" id="KW-0732">Signal</keyword>
<name>A0AAD9LPE7_9STRA</name>
<comment type="subcellular location">
    <subcellularLocation>
        <location evidence="1">Secreted</location>
    </subcellularLocation>
</comment>
<feature type="chain" id="PRO_5041973456" description="Nep1-like protein" evidence="5">
    <location>
        <begin position="18"/>
        <end position="252"/>
    </location>
</feature>
<dbReference type="AlphaFoldDB" id="A0AAD9LPE7"/>
<evidence type="ECO:0000256" key="4">
    <source>
        <dbReference type="ARBA" id="ARBA00023026"/>
    </source>
</evidence>
<feature type="signal peptide" evidence="5">
    <location>
        <begin position="1"/>
        <end position="17"/>
    </location>
</feature>
<comment type="caution">
    <text evidence="6">The sequence shown here is derived from an EMBL/GenBank/DDBJ whole genome shotgun (WGS) entry which is preliminary data.</text>
</comment>
<evidence type="ECO:0000313" key="6">
    <source>
        <dbReference type="EMBL" id="KAK1942637.1"/>
    </source>
</evidence>
<accession>A0AAD9LPE7</accession>
<protein>
    <recommendedName>
        <fullName evidence="8">Nep1-like protein</fullName>
    </recommendedName>
</protein>
<evidence type="ECO:0000256" key="3">
    <source>
        <dbReference type="ARBA" id="ARBA00022525"/>
    </source>
</evidence>
<comment type="similarity">
    <text evidence="2">Belongs to the Necrosis inducing protein (NPP1) family.</text>
</comment>
<sequence>MALTILAATALTALIMGKNNGTLVDHDKVKPFSQPIPTNSFEEAAVKYKPELFISFGCHPYPAVQANGSVSAGLEGSGPDDGECKGSRLGSQVYSRSDWYNDKWAIMYTWYLPKGRSGRSQDRHFWETAVVWIDDPTLDNSKLLGVTLNYEDHRVSKVATKGRHLNASKVLKFESYEAEKSPKQRLRFTEKTGKTQNLITWDQLTAKARKGLSTTKFYTSPLESVKREMPMKDEVFLKRLKDAWPFSNKHEE</sequence>
<evidence type="ECO:0000256" key="2">
    <source>
        <dbReference type="ARBA" id="ARBA00009520"/>
    </source>
</evidence>
<keyword evidence="7" id="KW-1185">Reference proteome</keyword>
<dbReference type="PANTHER" id="PTHR33657">
    <property type="entry name" value="DOMAIN PROTEIN, PUTATIVE (AFU_ORTHOLOGUE AFUA_5G00600)-RELATED"/>
    <property type="match status" value="1"/>
</dbReference>
<evidence type="ECO:0000256" key="5">
    <source>
        <dbReference type="SAM" id="SignalP"/>
    </source>
</evidence>
<dbReference type="PANTHER" id="PTHR33657:SF8">
    <property type="entry name" value="DOMAIN PROTEIN, PUTATIVE (AFU_ORTHOLOGUE AFUA_5G00600)-RELATED"/>
    <property type="match status" value="1"/>
</dbReference>
<reference evidence="6" key="1">
    <citation type="submission" date="2023-08" db="EMBL/GenBank/DDBJ databases">
        <title>Reference Genome Resource for the Citrus Pathogen Phytophthora citrophthora.</title>
        <authorList>
            <person name="Moller H."/>
            <person name="Coetzee B."/>
            <person name="Rose L.J."/>
            <person name="Van Niekerk J.M."/>
        </authorList>
    </citation>
    <scope>NUCLEOTIDE SEQUENCE</scope>
    <source>
        <strain evidence="6">STE-U-9442</strain>
    </source>
</reference>
<dbReference type="Pfam" id="PF05630">
    <property type="entry name" value="NPP1"/>
    <property type="match status" value="1"/>
</dbReference>
<evidence type="ECO:0000313" key="7">
    <source>
        <dbReference type="Proteomes" id="UP001259832"/>
    </source>
</evidence>
<gene>
    <name evidence="6" type="ORF">P3T76_006136</name>
</gene>
<dbReference type="InterPro" id="IPR008701">
    <property type="entry name" value="NPP1"/>
</dbReference>
<dbReference type="PIRSF" id="PIRSF029958">
    <property type="entry name" value="Necrosis-inducing_protein"/>
    <property type="match status" value="1"/>
</dbReference>
<dbReference type="EMBL" id="JASMQC010000009">
    <property type="protein sequence ID" value="KAK1942637.1"/>
    <property type="molecule type" value="Genomic_DNA"/>
</dbReference>
<organism evidence="6 7">
    <name type="scientific">Phytophthora citrophthora</name>
    <dbReference type="NCBI Taxonomy" id="4793"/>
    <lineage>
        <taxon>Eukaryota</taxon>
        <taxon>Sar</taxon>
        <taxon>Stramenopiles</taxon>
        <taxon>Oomycota</taxon>
        <taxon>Peronosporomycetes</taxon>
        <taxon>Peronosporales</taxon>
        <taxon>Peronosporaceae</taxon>
        <taxon>Phytophthora</taxon>
    </lineage>
</organism>
<keyword evidence="3" id="KW-0964">Secreted</keyword>
<proteinExistence type="inferred from homology"/>
<evidence type="ECO:0008006" key="8">
    <source>
        <dbReference type="Google" id="ProtNLM"/>
    </source>
</evidence>
<evidence type="ECO:0000256" key="1">
    <source>
        <dbReference type="ARBA" id="ARBA00004613"/>
    </source>
</evidence>
<dbReference type="Proteomes" id="UP001259832">
    <property type="component" value="Unassembled WGS sequence"/>
</dbReference>
<dbReference type="GO" id="GO:0005576">
    <property type="term" value="C:extracellular region"/>
    <property type="evidence" value="ECO:0007669"/>
    <property type="project" value="UniProtKB-SubCell"/>
</dbReference>